<sequence>MKTVIGRLLPAVVGCLVLAGCAGQQPAAYTGLSSSSYLKPNDQDGSGKMPFRYRTTVDWSQYHNAVIETVAVYGGPDNQFGKMSDQDRQALARYTQTALTKALAKRFALINDPIPGTVRIKMTLTGAAGSAAVISSVAHLDIGGNLYNGIQAIRGKEGLMTGWVMYAVEISDASNGKLLEAYEEKQYPNAFNPLPTFGALAAAKTGIDKGSDALVVQMQQP</sequence>
<comment type="caution">
    <text evidence="2">The sequence shown here is derived from an EMBL/GenBank/DDBJ whole genome shotgun (WGS) entry which is preliminary data.</text>
</comment>
<dbReference type="EMBL" id="JAESVA010000002">
    <property type="protein sequence ID" value="MCB8880176.1"/>
    <property type="molecule type" value="Genomic_DNA"/>
</dbReference>
<keyword evidence="3" id="KW-1185">Reference proteome</keyword>
<name>A0A963YZY5_9PROT</name>
<dbReference type="PROSITE" id="PS51257">
    <property type="entry name" value="PROKAR_LIPOPROTEIN"/>
    <property type="match status" value="1"/>
</dbReference>
<organism evidence="2 3">
    <name type="scientific">Acidisoma cellulosilyticum</name>
    <dbReference type="NCBI Taxonomy" id="2802395"/>
    <lineage>
        <taxon>Bacteria</taxon>
        <taxon>Pseudomonadati</taxon>
        <taxon>Pseudomonadota</taxon>
        <taxon>Alphaproteobacteria</taxon>
        <taxon>Acetobacterales</taxon>
        <taxon>Acidocellaceae</taxon>
        <taxon>Acidisoma</taxon>
    </lineage>
</organism>
<gene>
    <name evidence="2" type="ORF">ACELLULO517_08020</name>
</gene>
<dbReference type="Proteomes" id="UP000721844">
    <property type="component" value="Unassembled WGS sequence"/>
</dbReference>
<evidence type="ECO:0000313" key="2">
    <source>
        <dbReference type="EMBL" id="MCB8880176.1"/>
    </source>
</evidence>
<dbReference type="AlphaFoldDB" id="A0A963YZY5"/>
<keyword evidence="1" id="KW-0732">Signal</keyword>
<feature type="chain" id="PRO_5036809581" evidence="1">
    <location>
        <begin position="28"/>
        <end position="221"/>
    </location>
</feature>
<dbReference type="RefSeq" id="WP_227306781.1">
    <property type="nucleotide sequence ID" value="NZ_JAESVA010000002.1"/>
</dbReference>
<proteinExistence type="predicted"/>
<dbReference type="InterPro" id="IPR021747">
    <property type="entry name" value="DUF3313"/>
</dbReference>
<reference evidence="2 3" key="1">
    <citation type="journal article" date="2021" name="Microorganisms">
        <title>Acidisoma silvae sp. nov. and Acidisomacellulosilytica sp. nov., Two Acidophilic Bacteria Isolated from Decaying Wood, Hydrolyzing Cellulose and Producing Poly-3-hydroxybutyrate.</title>
        <authorList>
            <person name="Mieszkin S."/>
            <person name="Pouder E."/>
            <person name="Uroz S."/>
            <person name="Simon-Colin C."/>
            <person name="Alain K."/>
        </authorList>
    </citation>
    <scope>NUCLEOTIDE SEQUENCE [LARGE SCALE GENOMIC DNA]</scope>
    <source>
        <strain evidence="2 3">HW T5.17</strain>
    </source>
</reference>
<dbReference type="Pfam" id="PF11769">
    <property type="entry name" value="DUF3313"/>
    <property type="match status" value="1"/>
</dbReference>
<evidence type="ECO:0000313" key="3">
    <source>
        <dbReference type="Proteomes" id="UP000721844"/>
    </source>
</evidence>
<accession>A0A963YZY5</accession>
<feature type="signal peptide" evidence="1">
    <location>
        <begin position="1"/>
        <end position="27"/>
    </location>
</feature>
<evidence type="ECO:0000256" key="1">
    <source>
        <dbReference type="SAM" id="SignalP"/>
    </source>
</evidence>
<protein>
    <submittedName>
        <fullName evidence="2">DUF3313 domain-containing protein</fullName>
    </submittedName>
</protein>